<dbReference type="SUPFAM" id="SSF56784">
    <property type="entry name" value="HAD-like"/>
    <property type="match status" value="1"/>
</dbReference>
<accession>A0A376B5H9</accession>
<dbReference type="InterPro" id="IPR036412">
    <property type="entry name" value="HAD-like_sf"/>
</dbReference>
<dbReference type="PANTHER" id="PTHR12083">
    <property type="entry name" value="BIFUNCTIONAL POLYNUCLEOTIDE PHOSPHATASE/KINASE"/>
    <property type="match status" value="1"/>
</dbReference>
<dbReference type="GO" id="GO:0046404">
    <property type="term" value="F:ATP-dependent polydeoxyribonucleotide 5'-hydroxyl-kinase activity"/>
    <property type="evidence" value="ECO:0007669"/>
    <property type="project" value="TreeGrafter"/>
</dbReference>
<keyword evidence="2" id="KW-1185">Reference proteome</keyword>
<dbReference type="PANTHER" id="PTHR12083:SF9">
    <property type="entry name" value="BIFUNCTIONAL POLYNUCLEOTIDE PHOSPHATASE_KINASE"/>
    <property type="match status" value="1"/>
</dbReference>
<dbReference type="GO" id="GO:0003690">
    <property type="term" value="F:double-stranded DNA binding"/>
    <property type="evidence" value="ECO:0007669"/>
    <property type="project" value="TreeGrafter"/>
</dbReference>
<proteinExistence type="predicted"/>
<dbReference type="GO" id="GO:0046403">
    <property type="term" value="F:polynucleotide 3'-phosphatase activity"/>
    <property type="evidence" value="ECO:0007669"/>
    <property type="project" value="TreeGrafter"/>
</dbReference>
<sequence length="283" mass="31963">MSMIKNCKTTKRIIDNHHILIISPYLIKFIPTISEEKPKIATSAKIKYYGFDLDSTLIQPKSKSRFGRHPTDWEFLKRDFAITNDTISEAEKYKISAKKITTLDKLLELNKVNDGNIAIVIFSNQGGVVAEPQNSKSCINLINKLTNVLKVINDADANLVSKIWIYCAPKMPASFKNKKNIGNGNCDSGNKILKKSNVNSKNNNQKDSATELFFASMRKPNIGMFESFCNDVLAREKDLNKSEMSLEYYCGDAAGRDCDFSDSDKKFSESLNVKFILPEEFLK</sequence>
<protein>
    <recommendedName>
        <fullName evidence="3">Polynucleotide 3'-phosphatase</fullName>
    </recommendedName>
</protein>
<dbReference type="Proteomes" id="UP000262825">
    <property type="component" value="Unassembled WGS sequence"/>
</dbReference>
<organism evidence="1 2">
    <name type="scientific">Saccharomycodes ludwigii</name>
    <dbReference type="NCBI Taxonomy" id="36035"/>
    <lineage>
        <taxon>Eukaryota</taxon>
        <taxon>Fungi</taxon>
        <taxon>Dikarya</taxon>
        <taxon>Ascomycota</taxon>
        <taxon>Saccharomycotina</taxon>
        <taxon>Saccharomycetes</taxon>
        <taxon>Saccharomycodales</taxon>
        <taxon>Saccharomycodaceae</taxon>
        <taxon>Saccharomycodes</taxon>
    </lineage>
</organism>
<gene>
    <name evidence="1" type="ORF">SCODWIG_01600</name>
</gene>
<dbReference type="GO" id="GO:0006281">
    <property type="term" value="P:DNA repair"/>
    <property type="evidence" value="ECO:0007669"/>
    <property type="project" value="TreeGrafter"/>
</dbReference>
<evidence type="ECO:0008006" key="3">
    <source>
        <dbReference type="Google" id="ProtNLM"/>
    </source>
</evidence>
<dbReference type="EMBL" id="UFAJ01000214">
    <property type="protein sequence ID" value="SSD59839.1"/>
    <property type="molecule type" value="Genomic_DNA"/>
</dbReference>
<dbReference type="InterPro" id="IPR023214">
    <property type="entry name" value="HAD_sf"/>
</dbReference>
<dbReference type="VEuPathDB" id="FungiDB:SCODWIG_01600"/>
<dbReference type="InterPro" id="IPR013954">
    <property type="entry name" value="PNK3P"/>
</dbReference>
<name>A0A376B5H9_9ASCO</name>
<evidence type="ECO:0000313" key="1">
    <source>
        <dbReference type="EMBL" id="SSD59839.1"/>
    </source>
</evidence>
<dbReference type="Pfam" id="PF08645">
    <property type="entry name" value="PNK3P"/>
    <property type="match status" value="1"/>
</dbReference>
<reference evidence="2" key="1">
    <citation type="submission" date="2018-06" db="EMBL/GenBank/DDBJ databases">
        <authorList>
            <person name="Guldener U."/>
        </authorList>
    </citation>
    <scope>NUCLEOTIDE SEQUENCE [LARGE SCALE GENOMIC DNA]</scope>
    <source>
        <strain evidence="2">UTAD17</strain>
    </source>
</reference>
<dbReference type="AlphaFoldDB" id="A0A376B5H9"/>
<dbReference type="Gene3D" id="3.40.50.1000">
    <property type="entry name" value="HAD superfamily/HAD-like"/>
    <property type="match status" value="1"/>
</dbReference>
<evidence type="ECO:0000313" key="2">
    <source>
        <dbReference type="Proteomes" id="UP000262825"/>
    </source>
</evidence>